<feature type="domain" description="Galactose oxidase-like Early set" evidence="1">
    <location>
        <begin position="834"/>
        <end position="936"/>
    </location>
</feature>
<dbReference type="InterPro" id="IPR015202">
    <property type="entry name" value="GO-like_E_set"/>
</dbReference>
<dbReference type="InterPro" id="IPR014756">
    <property type="entry name" value="Ig_E-set"/>
</dbReference>
<dbReference type="InterPro" id="IPR013783">
    <property type="entry name" value="Ig-like_fold"/>
</dbReference>
<accession>A0A849SM28</accession>
<dbReference type="Gene3D" id="2.60.40.10">
    <property type="entry name" value="Immunoglobulins"/>
    <property type="match status" value="1"/>
</dbReference>
<dbReference type="InterPro" id="IPR015915">
    <property type="entry name" value="Kelch-typ_b-propeller"/>
</dbReference>
<protein>
    <submittedName>
        <fullName evidence="3">DUF1929 domain-containing protein</fullName>
    </submittedName>
</protein>
<gene>
    <name evidence="3" type="ORF">HOP12_11720</name>
</gene>
<reference evidence="3 4" key="1">
    <citation type="submission" date="2020-04" db="EMBL/GenBank/DDBJ databases">
        <title>Metagenomic profiling of ammonia- and methane-oxidizing microorganisms in a Dutch drinking water treatment plant.</title>
        <authorList>
            <person name="Poghosyan L."/>
            <person name="Leucker S."/>
        </authorList>
    </citation>
    <scope>NUCLEOTIDE SEQUENCE [LARGE SCALE GENOMIC DNA]</scope>
    <source>
        <strain evidence="3">S-RSF-IL-03</strain>
    </source>
</reference>
<dbReference type="InterPro" id="IPR025965">
    <property type="entry name" value="FlgD/Vpr_Ig-like"/>
</dbReference>
<dbReference type="Pfam" id="PF13860">
    <property type="entry name" value="FlgD_ig"/>
    <property type="match status" value="1"/>
</dbReference>
<dbReference type="CDD" id="cd02851">
    <property type="entry name" value="E_set_GO_C"/>
    <property type="match status" value="1"/>
</dbReference>
<comment type="caution">
    <text evidence="3">The sequence shown here is derived from an EMBL/GenBank/DDBJ whole genome shotgun (WGS) entry which is preliminary data.</text>
</comment>
<dbReference type="SUPFAM" id="SSF50965">
    <property type="entry name" value="Galactose oxidase, central domain"/>
    <property type="match status" value="2"/>
</dbReference>
<dbReference type="EMBL" id="JABFRW010000148">
    <property type="protein sequence ID" value="NOT34823.1"/>
    <property type="molecule type" value="Genomic_DNA"/>
</dbReference>
<evidence type="ECO:0000313" key="4">
    <source>
        <dbReference type="Proteomes" id="UP000580839"/>
    </source>
</evidence>
<dbReference type="Gene3D" id="2.60.40.4070">
    <property type="match status" value="1"/>
</dbReference>
<dbReference type="InterPro" id="IPR011043">
    <property type="entry name" value="Gal_Oxase/kelch_b-propeller"/>
</dbReference>
<dbReference type="Gene3D" id="2.120.10.80">
    <property type="entry name" value="Kelch-type beta propeller"/>
    <property type="match status" value="1"/>
</dbReference>
<evidence type="ECO:0000259" key="1">
    <source>
        <dbReference type="Pfam" id="PF09118"/>
    </source>
</evidence>
<evidence type="ECO:0000259" key="2">
    <source>
        <dbReference type="Pfam" id="PF13860"/>
    </source>
</evidence>
<dbReference type="Proteomes" id="UP000580839">
    <property type="component" value="Unassembled WGS sequence"/>
</dbReference>
<dbReference type="Gene3D" id="2.130.10.80">
    <property type="entry name" value="Galactose oxidase/kelch, beta-propeller"/>
    <property type="match status" value="2"/>
</dbReference>
<proteinExistence type="predicted"/>
<name>A0A849SM28_UNCEI</name>
<dbReference type="PANTHER" id="PTHR32208:SF21">
    <property type="entry name" value="LOW QUALITY PROTEIN: ALDEHYDE OXIDASE GLOX-LIKE"/>
    <property type="match status" value="1"/>
</dbReference>
<evidence type="ECO:0000313" key="3">
    <source>
        <dbReference type="EMBL" id="NOT34823.1"/>
    </source>
</evidence>
<feature type="domain" description="FlgD/Vpr Ig-like" evidence="2">
    <location>
        <begin position="1272"/>
        <end position="1331"/>
    </location>
</feature>
<dbReference type="Pfam" id="PF09118">
    <property type="entry name" value="GO-like_E_set"/>
    <property type="match status" value="1"/>
</dbReference>
<sequence length="1349" mass="144332">MQARHCRRAHSSTAHATRLLFAIALLVSATLFPASLFAAGTGAWSPASDWSPSPSNYHAVHLALLRGDGNPDHSRVFWWLNEDGNGFHAGLRAWTPGSEGCGAFPTTFVDRPVTQPSGMNPFCAGLAQLPYPDSGLLVIGGTDADIGDYGDYRTRRFRPAGGTTNGGTWSNTGDMLDWRWYPSSSTTKDGRVLTVGGLRPRHSRYFGGRVNGAIPSAAVGEKLRRFLPARDGKWEPDLYPVDDPNPSAPPPGRPGWREGHTFIESDQSANGFEWQVLFGGRDAGGQVKNDTWFLTRRENVFSSDYLYEWQWVDATSPPLARSEHTMIVAGVPGKSPGDKLVMYGGRLQNGALDDGVYRLYWEASETKFKWAPMTISGTGPSDRCGHTAIYDEKVVGSETRKRMIVFGGTSAIGTDPIDQKVWELRFDDAQPNNATWYSMTVEDLQPGVVDPAPRYWHSMPQDYREGEAPVAELHEAYMYGGVLAGTNAYSDSLWRLNILDDGNVSWELITVTDVGGARPGPRARHSATFDGIQGSGYGRILINGGQNAGGYIPDGKTWKVDVGSGARKWEVWGDAGVALTGHTSVLDFDGTFARRAEVFDPVSQTWSNWANAPLGLTNLYPLVFSIPGATQPAGRMFVVGRNGPSYRLDFPKGGAPGSAWQALPNANNTHAPETAVMHRPGKIMVSGGTSGPTVVGTTKTLDATNLNNEWVASQDMVPRTHHNTVLLPNGKVLALGGETFVAGVETPELRPQMWDPDGNGGVGTWTAPGDLTVEPLRRGYHSTAILLPDGRVLTAGGEYGGVPPNGDGNRDKYKAEVYCPPYLFNADGTTLAARPAFQTPTGAPRLVQWRQVFTICTPNASNIQKVAMMRPGGTTHAFDENQRYVPLSSVPATNPSRLLVTAPASPDSAPPGDYLLFLVGMGSSNPEVPSVAEWIRLGDTKGDDRCDVTAGATLTNVTVEVVTPSAIFANWTATADDGTNGDSGPALEFHLRRSSVAINSEGTWTPSIESTDETSPGPIGTDGQGSFLFLQSCTWYHLAVRSDDDHRNLSGFHGEVKVKTMCGGAGGGSLVASAPEVAAPIGAEPGGVLTLATTRTAGGGWRVEIARAPSQSMSAEDAGKIAIQTLTENHWVTVRRHALAATNDEFALCRLLDGGRTVVPVGHEIARVAPSLQSAGEAFTLTHATHSAAGDITGEVLNEAPVLALAEDQTLTLDYATSASPSGDEEPWFAVAIKTAAAGNTALNNPPGSRLQLPVVPDRVALQPSRPNPASGPTAIEFTLPRAMNARLEVLDVQGRQIRTLVDSHLDAGAHSMVWDRTNRAGRRVPTGVYLCRLIAGGTRHQRAVVVIE</sequence>
<dbReference type="SUPFAM" id="SSF81296">
    <property type="entry name" value="E set domains"/>
    <property type="match status" value="1"/>
</dbReference>
<organism evidence="3 4">
    <name type="scientific">Eiseniibacteriota bacterium</name>
    <dbReference type="NCBI Taxonomy" id="2212470"/>
    <lineage>
        <taxon>Bacteria</taxon>
        <taxon>Candidatus Eiseniibacteriota</taxon>
    </lineage>
</organism>
<dbReference type="InterPro" id="IPR037293">
    <property type="entry name" value="Gal_Oxidase_central_sf"/>
</dbReference>
<dbReference type="PANTHER" id="PTHR32208">
    <property type="entry name" value="SECRETED PROTEIN-RELATED"/>
    <property type="match status" value="1"/>
</dbReference>